<gene>
    <name evidence="2" type="ORF">PEPS_05070</name>
</gene>
<accession>A0ABN6LAC5</accession>
<feature type="transmembrane region" description="Helical" evidence="1">
    <location>
        <begin position="118"/>
        <end position="139"/>
    </location>
</feature>
<keyword evidence="1" id="KW-0472">Membrane</keyword>
<organism evidence="2 3">
    <name type="scientific">Persicobacter psychrovividus</name>
    <dbReference type="NCBI Taxonomy" id="387638"/>
    <lineage>
        <taxon>Bacteria</taxon>
        <taxon>Pseudomonadati</taxon>
        <taxon>Bacteroidota</taxon>
        <taxon>Cytophagia</taxon>
        <taxon>Cytophagales</taxon>
        <taxon>Persicobacteraceae</taxon>
        <taxon>Persicobacter</taxon>
    </lineage>
</organism>
<evidence type="ECO:0000313" key="3">
    <source>
        <dbReference type="Proteomes" id="UP001354989"/>
    </source>
</evidence>
<dbReference type="PANTHER" id="PTHR37422">
    <property type="entry name" value="TEICHURONIC ACID BIOSYNTHESIS PROTEIN TUAE"/>
    <property type="match status" value="1"/>
</dbReference>
<dbReference type="PANTHER" id="PTHR37422:SF13">
    <property type="entry name" value="LIPOPOLYSACCHARIDE BIOSYNTHESIS PROTEIN PA4999-RELATED"/>
    <property type="match status" value="1"/>
</dbReference>
<feature type="transmembrane region" description="Helical" evidence="1">
    <location>
        <begin position="63"/>
        <end position="81"/>
    </location>
</feature>
<feature type="transmembrane region" description="Helical" evidence="1">
    <location>
        <begin position="400"/>
        <end position="421"/>
    </location>
</feature>
<feature type="transmembrane region" description="Helical" evidence="1">
    <location>
        <begin position="230"/>
        <end position="249"/>
    </location>
</feature>
<proteinExistence type="predicted"/>
<name>A0ABN6LAC5_9BACT</name>
<evidence type="ECO:0000256" key="1">
    <source>
        <dbReference type="SAM" id="Phobius"/>
    </source>
</evidence>
<sequence length="492" mass="55115">MSPLHSKNIFSSDLFKKWAVLFFAPLAVAIGLMIGTGSKLPFIIFIVPAAILFLVNFYNNPRIGIYIVLVVAFMQAGLTRYYPVAPYGLAVDVFLLLPILFIMLRKGKDLDASDLNQAVFYVILLWFSYCIVEIANPLARSVVAWFYAMRGLALYLVLNFICGMLIFNKPKDMDLMITIWTVFSIIGTIWGIKQLFIGVSPTEQRWLDAGAANTHVLFGKLRVFSYYSDAAQFGASQAMAGIVFGIYAIAEWANKRRRNYLIFASLMAFYGMIISGSRGPLVIPALAGFMYLLLSKRLKILILGCSIGFMVFSVLKFTTIGQTNYQINRMRTALNPSEDPSFLVRLNREKILEAYMHNKPIGAGIGMAGSWGKRFAPGTFLAELGTDGHYTRVWAECGFIGLYVHIFMIVFIAVKGFLVVWNLKESKTRVKLIAMYGGYCGVAAASYTNGLITQIPTAPLTYFGIAFIFLGRRWEQEAEKEEAKLLEKQEVE</sequence>
<dbReference type="EMBL" id="AP025292">
    <property type="protein sequence ID" value="BDC98226.1"/>
    <property type="molecule type" value="Genomic_DNA"/>
</dbReference>
<feature type="transmembrane region" description="Helical" evidence="1">
    <location>
        <begin position="300"/>
        <end position="321"/>
    </location>
</feature>
<keyword evidence="3" id="KW-1185">Reference proteome</keyword>
<keyword evidence="1" id="KW-0812">Transmembrane</keyword>
<feature type="transmembrane region" description="Helical" evidence="1">
    <location>
        <begin position="14"/>
        <end position="34"/>
    </location>
</feature>
<feature type="transmembrane region" description="Helical" evidence="1">
    <location>
        <begin position="451"/>
        <end position="470"/>
    </location>
</feature>
<feature type="transmembrane region" description="Helical" evidence="1">
    <location>
        <begin position="145"/>
        <end position="167"/>
    </location>
</feature>
<feature type="transmembrane region" description="Helical" evidence="1">
    <location>
        <begin position="87"/>
        <end position="106"/>
    </location>
</feature>
<reference evidence="2 3" key="1">
    <citation type="submission" date="2021-12" db="EMBL/GenBank/DDBJ databases">
        <title>Genome sequencing of bacteria with rrn-lacking chromosome and rrn-plasmid.</title>
        <authorList>
            <person name="Anda M."/>
            <person name="Iwasaki W."/>
        </authorList>
    </citation>
    <scope>NUCLEOTIDE SEQUENCE [LARGE SCALE GENOMIC DNA]</scope>
    <source>
        <strain evidence="2 3">NBRC 101262</strain>
    </source>
</reference>
<dbReference type="RefSeq" id="WP_338397551.1">
    <property type="nucleotide sequence ID" value="NZ_AP025292.1"/>
</dbReference>
<dbReference type="InterPro" id="IPR051533">
    <property type="entry name" value="WaaL-like"/>
</dbReference>
<dbReference type="Proteomes" id="UP001354989">
    <property type="component" value="Chromosome"/>
</dbReference>
<keyword evidence="1" id="KW-1133">Transmembrane helix</keyword>
<feature type="transmembrane region" description="Helical" evidence="1">
    <location>
        <begin position="40"/>
        <end position="58"/>
    </location>
</feature>
<evidence type="ECO:0000313" key="2">
    <source>
        <dbReference type="EMBL" id="BDC98226.1"/>
    </source>
</evidence>
<feature type="transmembrane region" description="Helical" evidence="1">
    <location>
        <begin position="261"/>
        <end position="294"/>
    </location>
</feature>
<feature type="transmembrane region" description="Helical" evidence="1">
    <location>
        <begin position="174"/>
        <end position="192"/>
    </location>
</feature>
<protein>
    <submittedName>
        <fullName evidence="2">Membrane protein</fullName>
    </submittedName>
</protein>